<evidence type="ECO:0000313" key="1">
    <source>
        <dbReference type="EMBL" id="CAE0671609.1"/>
    </source>
</evidence>
<accession>A0A7S4DUK1</accession>
<sequence>MDPGEFEAELGKYRVVRSKDWERKWTRKEPEIIEAQTVTTEVAQELKIESFFEGLVQLLRASYGRDTGGRIVNAFKANYFADINELNLEDIEDLAKIQFSSEHRTAARIPLI</sequence>
<protein>
    <submittedName>
        <fullName evidence="1">Uncharacterized protein</fullName>
    </submittedName>
</protein>
<dbReference type="EMBL" id="HBIV01032621">
    <property type="protein sequence ID" value="CAE0671609.1"/>
    <property type="molecule type" value="Transcribed_RNA"/>
</dbReference>
<name>A0A7S4DUK1_9EUKA</name>
<proteinExistence type="predicted"/>
<organism evidence="1">
    <name type="scientific">Lotharella globosa</name>
    <dbReference type="NCBI Taxonomy" id="91324"/>
    <lineage>
        <taxon>Eukaryota</taxon>
        <taxon>Sar</taxon>
        <taxon>Rhizaria</taxon>
        <taxon>Cercozoa</taxon>
        <taxon>Chlorarachniophyceae</taxon>
        <taxon>Lotharella</taxon>
    </lineage>
</organism>
<dbReference type="AlphaFoldDB" id="A0A7S4DUK1"/>
<reference evidence="1" key="1">
    <citation type="submission" date="2021-01" db="EMBL/GenBank/DDBJ databases">
        <authorList>
            <person name="Corre E."/>
            <person name="Pelletier E."/>
            <person name="Niang G."/>
            <person name="Scheremetjew M."/>
            <person name="Finn R."/>
            <person name="Kale V."/>
            <person name="Holt S."/>
            <person name="Cochrane G."/>
            <person name="Meng A."/>
            <person name="Brown T."/>
            <person name="Cohen L."/>
        </authorList>
    </citation>
    <scope>NUCLEOTIDE SEQUENCE</scope>
    <source>
        <strain evidence="1">CCCM811</strain>
    </source>
</reference>
<gene>
    <name evidence="1" type="ORF">LGLO00237_LOCUS23258</name>
</gene>